<dbReference type="AlphaFoldDB" id="A0A8J2JBT4"/>
<name>A0A8J2JBT4_9HEXA</name>
<organism evidence="1 2">
    <name type="scientific">Allacma fusca</name>
    <dbReference type="NCBI Taxonomy" id="39272"/>
    <lineage>
        <taxon>Eukaryota</taxon>
        <taxon>Metazoa</taxon>
        <taxon>Ecdysozoa</taxon>
        <taxon>Arthropoda</taxon>
        <taxon>Hexapoda</taxon>
        <taxon>Collembola</taxon>
        <taxon>Symphypleona</taxon>
        <taxon>Sminthuridae</taxon>
        <taxon>Allacma</taxon>
    </lineage>
</organism>
<keyword evidence="2" id="KW-1185">Reference proteome</keyword>
<sequence length="18" mass="2197">GSWFQSTQYLVPMTQFYI</sequence>
<proteinExistence type="predicted"/>
<dbReference type="EMBL" id="CAJVCH010040277">
    <property type="protein sequence ID" value="CAG7716666.1"/>
    <property type="molecule type" value="Genomic_DNA"/>
</dbReference>
<evidence type="ECO:0000313" key="2">
    <source>
        <dbReference type="Proteomes" id="UP000708208"/>
    </source>
</evidence>
<protein>
    <submittedName>
        <fullName evidence="1">Uncharacterized protein</fullName>
    </submittedName>
</protein>
<gene>
    <name evidence="1" type="ORF">AFUS01_LOCUS6164</name>
</gene>
<feature type="non-terminal residue" evidence="1">
    <location>
        <position position="1"/>
    </location>
</feature>
<comment type="caution">
    <text evidence="1">The sequence shown here is derived from an EMBL/GenBank/DDBJ whole genome shotgun (WGS) entry which is preliminary data.</text>
</comment>
<evidence type="ECO:0000313" key="1">
    <source>
        <dbReference type="EMBL" id="CAG7716666.1"/>
    </source>
</evidence>
<accession>A0A8J2JBT4</accession>
<reference evidence="1" key="1">
    <citation type="submission" date="2021-06" db="EMBL/GenBank/DDBJ databases">
        <authorList>
            <person name="Hodson N. C."/>
            <person name="Mongue J. A."/>
            <person name="Jaron S. K."/>
        </authorList>
    </citation>
    <scope>NUCLEOTIDE SEQUENCE</scope>
</reference>
<dbReference type="Proteomes" id="UP000708208">
    <property type="component" value="Unassembled WGS sequence"/>
</dbReference>